<dbReference type="AlphaFoldDB" id="A0AAD8ZME1"/>
<feature type="region of interest" description="Disordered" evidence="8">
    <location>
        <begin position="284"/>
        <end position="388"/>
    </location>
</feature>
<name>A0AAD8ZME1_9TELE</name>
<dbReference type="Pfam" id="PF01284">
    <property type="entry name" value="MARVEL"/>
    <property type="match status" value="1"/>
</dbReference>
<gene>
    <name evidence="12" type="ORF">P4O66_023092</name>
</gene>
<evidence type="ECO:0000313" key="12">
    <source>
        <dbReference type="EMBL" id="KAK1801399.1"/>
    </source>
</evidence>
<evidence type="ECO:0000256" key="8">
    <source>
        <dbReference type="SAM" id="MobiDB-lite"/>
    </source>
</evidence>
<feature type="region of interest" description="Disordered" evidence="8">
    <location>
        <begin position="687"/>
        <end position="706"/>
    </location>
</feature>
<feature type="compositionally biased region" description="Low complexity" evidence="8">
    <location>
        <begin position="640"/>
        <end position="655"/>
    </location>
</feature>
<evidence type="ECO:0000256" key="7">
    <source>
        <dbReference type="PROSITE-ProRule" id="PRU00581"/>
    </source>
</evidence>
<feature type="compositionally biased region" description="Polar residues" evidence="8">
    <location>
        <begin position="827"/>
        <end position="853"/>
    </location>
</feature>
<protein>
    <recommendedName>
        <fullName evidence="14">SCA7 domain-containing protein</fullName>
    </recommendedName>
</protein>
<accession>A0AAD8ZME1</accession>
<evidence type="ECO:0000256" key="4">
    <source>
        <dbReference type="ARBA" id="ARBA00022989"/>
    </source>
</evidence>
<feature type="transmembrane region" description="Helical" evidence="9">
    <location>
        <begin position="94"/>
        <end position="116"/>
    </location>
</feature>
<keyword evidence="6" id="KW-0325">Glycoprotein</keyword>
<keyword evidence="13" id="KW-1185">Reference proteome</keyword>
<dbReference type="Proteomes" id="UP001239994">
    <property type="component" value="Unassembled WGS sequence"/>
</dbReference>
<feature type="compositionally biased region" description="Polar residues" evidence="8">
    <location>
        <begin position="687"/>
        <end position="696"/>
    </location>
</feature>
<dbReference type="PRINTS" id="PR00220">
    <property type="entry name" value="SYNAPTOPHYSN"/>
</dbReference>
<evidence type="ECO:0000313" key="13">
    <source>
        <dbReference type="Proteomes" id="UP001239994"/>
    </source>
</evidence>
<keyword evidence="4 9" id="KW-1133">Transmembrane helix</keyword>
<evidence type="ECO:0000256" key="9">
    <source>
        <dbReference type="SAM" id="Phobius"/>
    </source>
</evidence>
<dbReference type="InterPro" id="IPR008253">
    <property type="entry name" value="Marvel"/>
</dbReference>
<evidence type="ECO:0000256" key="5">
    <source>
        <dbReference type="ARBA" id="ARBA00023136"/>
    </source>
</evidence>
<keyword evidence="5 7" id="KW-0472">Membrane</keyword>
<reference evidence="12" key="1">
    <citation type="submission" date="2023-03" db="EMBL/GenBank/DDBJ databases">
        <title>Electrophorus voltai genome.</title>
        <authorList>
            <person name="Bian C."/>
        </authorList>
    </citation>
    <scope>NUCLEOTIDE SEQUENCE</scope>
    <source>
        <strain evidence="12">CB-2022</strain>
        <tissue evidence="12">Muscle</tissue>
    </source>
</reference>
<feature type="compositionally biased region" description="Polar residues" evidence="8">
    <location>
        <begin position="749"/>
        <end position="758"/>
    </location>
</feature>
<dbReference type="GO" id="GO:0016020">
    <property type="term" value="C:membrane"/>
    <property type="evidence" value="ECO:0007669"/>
    <property type="project" value="UniProtKB-SubCell"/>
</dbReference>
<feature type="compositionally biased region" description="Polar residues" evidence="8">
    <location>
        <begin position="662"/>
        <end position="680"/>
    </location>
</feature>
<dbReference type="EMBL" id="JAROKS010000009">
    <property type="protein sequence ID" value="KAK1801399.1"/>
    <property type="molecule type" value="Genomic_DNA"/>
</dbReference>
<evidence type="ECO:0008006" key="14">
    <source>
        <dbReference type="Google" id="ProtNLM"/>
    </source>
</evidence>
<evidence type="ECO:0000259" key="10">
    <source>
        <dbReference type="PROSITE" id="PS51225"/>
    </source>
</evidence>
<proteinExistence type="inferred from homology"/>
<dbReference type="PANTHER" id="PTHR15117">
    <property type="entry name" value="ATAXIN 7 RELATED"/>
    <property type="match status" value="1"/>
</dbReference>
<dbReference type="InterPro" id="IPR013243">
    <property type="entry name" value="SCA7_dom"/>
</dbReference>
<feature type="region of interest" description="Disordered" evidence="8">
    <location>
        <begin position="460"/>
        <end position="552"/>
    </location>
</feature>
<dbReference type="PROSITE" id="PS51505">
    <property type="entry name" value="SCA7"/>
    <property type="match status" value="1"/>
</dbReference>
<feature type="compositionally biased region" description="Polar residues" evidence="8">
    <location>
        <begin position="494"/>
        <end position="505"/>
    </location>
</feature>
<organism evidence="12 13">
    <name type="scientific">Electrophorus voltai</name>
    <dbReference type="NCBI Taxonomy" id="2609070"/>
    <lineage>
        <taxon>Eukaryota</taxon>
        <taxon>Metazoa</taxon>
        <taxon>Chordata</taxon>
        <taxon>Craniata</taxon>
        <taxon>Vertebrata</taxon>
        <taxon>Euteleostomi</taxon>
        <taxon>Actinopterygii</taxon>
        <taxon>Neopterygii</taxon>
        <taxon>Teleostei</taxon>
        <taxon>Ostariophysi</taxon>
        <taxon>Gymnotiformes</taxon>
        <taxon>Gymnotoidei</taxon>
        <taxon>Gymnotidae</taxon>
        <taxon>Electrophorus</taxon>
    </lineage>
</organism>
<dbReference type="PANTHER" id="PTHR15117:SF5">
    <property type="entry name" value="ATAXIN-7-LIKE PROTEIN 2"/>
    <property type="match status" value="1"/>
</dbReference>
<feature type="domain" description="SCA7" evidence="11">
    <location>
        <begin position="397"/>
        <end position="464"/>
    </location>
</feature>
<evidence type="ECO:0000256" key="6">
    <source>
        <dbReference type="ARBA" id="ARBA00023180"/>
    </source>
</evidence>
<comment type="similarity">
    <text evidence="2">Belongs to the synaptophysin/synaptobrevin family.</text>
</comment>
<feature type="region of interest" description="Disordered" evidence="8">
    <location>
        <begin position="633"/>
        <end position="680"/>
    </location>
</feature>
<evidence type="ECO:0000259" key="11">
    <source>
        <dbReference type="PROSITE" id="PS51505"/>
    </source>
</evidence>
<evidence type="ECO:0000256" key="1">
    <source>
        <dbReference type="ARBA" id="ARBA00004141"/>
    </source>
</evidence>
<comment type="caution">
    <text evidence="12">The sequence shown here is derived from an EMBL/GenBank/DDBJ whole genome shotgun (WGS) entry which is preliminary data.</text>
</comment>
<evidence type="ECO:0000256" key="3">
    <source>
        <dbReference type="ARBA" id="ARBA00022692"/>
    </source>
</evidence>
<evidence type="ECO:0000256" key="2">
    <source>
        <dbReference type="ARBA" id="ARBA00006476"/>
    </source>
</evidence>
<feature type="region of interest" description="Disordered" evidence="8">
    <location>
        <begin position="711"/>
        <end position="866"/>
    </location>
</feature>
<comment type="subcellular location">
    <subcellularLocation>
        <location evidence="1">Membrane</location>
        <topology evidence="1">Multi-pass membrane protein</topology>
    </subcellularLocation>
</comment>
<feature type="compositionally biased region" description="Polar residues" evidence="8">
    <location>
        <begin position="788"/>
        <end position="798"/>
    </location>
</feature>
<dbReference type="Gene3D" id="6.10.140.1270">
    <property type="match status" value="1"/>
</dbReference>
<dbReference type="InterPro" id="IPR052237">
    <property type="entry name" value="Ataxin-7-like_regulator"/>
</dbReference>
<dbReference type="InterPro" id="IPR001285">
    <property type="entry name" value="Synaptophysin/porin"/>
</dbReference>
<sequence>MTVFGLDMVLLKEPLGFIRVLEWVFAIFAFASTGSYSGTTNINIQCQGLIHEISISFGYPFRLNKQAFQVPVCSVNGTKTEYNLIGNHASSAEFFVTVGVLAFLYCTGTLILYTGYLHQYRESNRGPVVDLLLTVAFTFLWLVSSCAWGKGLTDVKSATSPTVLVSYIRACKELVKCSPGALPRFGPLNSSVLWLQNSSTGWSSGEECSKNVKKRMETMTLRKEDMCIYGHCPAHDEFYLVVCSHCGQVVKPQAFEKHCEHRHGPISKLYGPHASLSLPQSHWLHIGRPPAQHGGLREAHDGKQQAAGPLRVPQFQSPIHKAPKAQKDRTSVLQLDQYPHGNPPSPPCLSMPTPRDPPWHRGPASPRMPPPAEKALQKGTHMPRALHGPRTYSRTYKKVPKKECDLDKHCGVLDPERKKLCTRLLTCNIHSIHQRRQVEGRSKSFDQLVLELKMSAKARERAPLARDAPTEGSPCPQAPTAEPGPQACRRHTASYVSLRSRTPSESGVEVNEWDPCSEGVEGVSTLRPPTHSASSEESDGENYEESKDLPTSTCHPKPLGLCTFGARVLGCNMWAFDRRLFHLRSALSAMVEQHLSAHLWKKIPQVSELRSHHTSSAYTSALQSAYISHDAMYSPPSRVPTPSASSLRTSTSSVPKRPPGDISTSGQSEARASSLTHPSKTLTKAHITSATSQPHNSVGRPSKQALQARLRQLQESPTPRKRRKSPPEEEDSLTQNRNISIPCHRDRQPSSARLSLSPSYGPINGVLLPGSKPRPRLHVSETGGLISGRTSPLSPPESSSHDGCGASGLHRRALGHEQKGPVKKRQTSSASSLEVLSRQPKPNSLSSTHTPSSPFAWRRDSKAGPVSLSMEKKLEAQKVSSLALLLDR</sequence>
<keyword evidence="3 7" id="KW-0812">Transmembrane</keyword>
<feature type="domain" description="MARVEL" evidence="10">
    <location>
        <begin position="10"/>
        <end position="214"/>
    </location>
</feature>
<dbReference type="GO" id="GO:0008021">
    <property type="term" value="C:synaptic vesicle"/>
    <property type="evidence" value="ECO:0007669"/>
    <property type="project" value="InterPro"/>
</dbReference>
<dbReference type="PROSITE" id="PS51225">
    <property type="entry name" value="MARVEL"/>
    <property type="match status" value="1"/>
</dbReference>
<dbReference type="Pfam" id="PF08313">
    <property type="entry name" value="SCA7"/>
    <property type="match status" value="1"/>
</dbReference>